<dbReference type="PANTHER" id="PTHR24567">
    <property type="entry name" value="CRP FAMILY TRANSCRIPTIONAL REGULATORY PROTEIN"/>
    <property type="match status" value="1"/>
</dbReference>
<name>A0A951PI39_9CYAN</name>
<dbReference type="SMART" id="SM00419">
    <property type="entry name" value="HTH_CRP"/>
    <property type="match status" value="1"/>
</dbReference>
<dbReference type="FunFam" id="1.10.10.10:FF:000474">
    <property type="entry name" value="Putative transcriptional regulator, Crp/Fnr family"/>
    <property type="match status" value="1"/>
</dbReference>
<dbReference type="InterPro" id="IPR014710">
    <property type="entry name" value="RmlC-like_jellyroll"/>
</dbReference>
<dbReference type="InterPro" id="IPR012318">
    <property type="entry name" value="HTH_CRP"/>
</dbReference>
<proteinExistence type="predicted"/>
<feature type="domain" description="HTH crp-type" evidence="5">
    <location>
        <begin position="165"/>
        <end position="211"/>
    </location>
</feature>
<dbReference type="Gene3D" id="2.60.120.10">
    <property type="entry name" value="Jelly Rolls"/>
    <property type="match status" value="1"/>
</dbReference>
<evidence type="ECO:0000256" key="1">
    <source>
        <dbReference type="ARBA" id="ARBA00023015"/>
    </source>
</evidence>
<dbReference type="GO" id="GO:0003677">
    <property type="term" value="F:DNA binding"/>
    <property type="evidence" value="ECO:0007669"/>
    <property type="project" value="UniProtKB-KW"/>
</dbReference>
<dbReference type="EMBL" id="JAHHIF010000007">
    <property type="protein sequence ID" value="MBW4544250.1"/>
    <property type="molecule type" value="Genomic_DNA"/>
</dbReference>
<evidence type="ECO:0000256" key="2">
    <source>
        <dbReference type="ARBA" id="ARBA00023125"/>
    </source>
</evidence>
<dbReference type="Pfam" id="PF00027">
    <property type="entry name" value="cNMP_binding"/>
    <property type="match status" value="1"/>
</dbReference>
<accession>A0A951PI39</accession>
<dbReference type="InterPro" id="IPR036388">
    <property type="entry name" value="WH-like_DNA-bd_sf"/>
</dbReference>
<evidence type="ECO:0000256" key="3">
    <source>
        <dbReference type="ARBA" id="ARBA00023163"/>
    </source>
</evidence>
<feature type="domain" description="Cyclic nucleotide-binding" evidence="4">
    <location>
        <begin position="13"/>
        <end position="134"/>
    </location>
</feature>
<dbReference type="CDD" id="cd00038">
    <property type="entry name" value="CAP_ED"/>
    <property type="match status" value="1"/>
</dbReference>
<keyword evidence="3" id="KW-0804">Transcription</keyword>
<protein>
    <submittedName>
        <fullName evidence="6">Crp/Fnr family transcriptional regulator</fullName>
    </submittedName>
</protein>
<dbReference type="InterPro" id="IPR018490">
    <property type="entry name" value="cNMP-bd_dom_sf"/>
</dbReference>
<reference evidence="6" key="2">
    <citation type="journal article" date="2022" name="Microbiol. Resour. Announc.">
        <title>Metagenome Sequencing to Explore Phylogenomics of Terrestrial Cyanobacteria.</title>
        <authorList>
            <person name="Ward R.D."/>
            <person name="Stajich J.E."/>
            <person name="Johansen J.R."/>
            <person name="Huntemann M."/>
            <person name="Clum A."/>
            <person name="Foster B."/>
            <person name="Foster B."/>
            <person name="Roux S."/>
            <person name="Palaniappan K."/>
            <person name="Varghese N."/>
            <person name="Mukherjee S."/>
            <person name="Reddy T.B.K."/>
            <person name="Daum C."/>
            <person name="Copeland A."/>
            <person name="Chen I.A."/>
            <person name="Ivanova N.N."/>
            <person name="Kyrpides N.C."/>
            <person name="Shapiro N."/>
            <person name="Eloe-Fadrosh E.A."/>
            <person name="Pietrasiak N."/>
        </authorList>
    </citation>
    <scope>NUCLEOTIDE SEQUENCE</scope>
    <source>
        <strain evidence="6">CPER-KK1</strain>
    </source>
</reference>
<evidence type="ECO:0000313" key="7">
    <source>
        <dbReference type="Proteomes" id="UP000753908"/>
    </source>
</evidence>
<dbReference type="GO" id="GO:0003700">
    <property type="term" value="F:DNA-binding transcription factor activity"/>
    <property type="evidence" value="ECO:0007669"/>
    <property type="project" value="TreeGrafter"/>
</dbReference>
<dbReference type="InterPro" id="IPR050397">
    <property type="entry name" value="Env_Response_Regulators"/>
</dbReference>
<dbReference type="Gene3D" id="1.10.10.10">
    <property type="entry name" value="Winged helix-like DNA-binding domain superfamily/Winged helix DNA-binding domain"/>
    <property type="match status" value="1"/>
</dbReference>
<organism evidence="6 7">
    <name type="scientific">Symplocastrum torsivum CPER-KK1</name>
    <dbReference type="NCBI Taxonomy" id="450513"/>
    <lineage>
        <taxon>Bacteria</taxon>
        <taxon>Bacillati</taxon>
        <taxon>Cyanobacteriota</taxon>
        <taxon>Cyanophyceae</taxon>
        <taxon>Oscillatoriophycideae</taxon>
        <taxon>Oscillatoriales</taxon>
        <taxon>Microcoleaceae</taxon>
        <taxon>Symplocastrum</taxon>
    </lineage>
</organism>
<comment type="caution">
    <text evidence="6">The sequence shown here is derived from an EMBL/GenBank/DDBJ whole genome shotgun (WGS) entry which is preliminary data.</text>
</comment>
<evidence type="ECO:0000313" key="6">
    <source>
        <dbReference type="EMBL" id="MBW4544250.1"/>
    </source>
</evidence>
<dbReference type="SUPFAM" id="SSF46785">
    <property type="entry name" value="Winged helix' DNA-binding domain"/>
    <property type="match status" value="1"/>
</dbReference>
<gene>
    <name evidence="6" type="ORF">KME25_07395</name>
</gene>
<dbReference type="InterPro" id="IPR036390">
    <property type="entry name" value="WH_DNA-bd_sf"/>
</dbReference>
<dbReference type="SMART" id="SM00100">
    <property type="entry name" value="cNMP"/>
    <property type="match status" value="1"/>
</dbReference>
<evidence type="ECO:0000259" key="5">
    <source>
        <dbReference type="SMART" id="SM00419"/>
    </source>
</evidence>
<reference evidence="6" key="1">
    <citation type="submission" date="2021-05" db="EMBL/GenBank/DDBJ databases">
        <authorList>
            <person name="Pietrasiak N."/>
            <person name="Ward R."/>
            <person name="Stajich J.E."/>
            <person name="Kurbessoian T."/>
        </authorList>
    </citation>
    <scope>NUCLEOTIDE SEQUENCE</scope>
    <source>
        <strain evidence="6">CPER-KK1</strain>
    </source>
</reference>
<dbReference type="SUPFAM" id="SSF51206">
    <property type="entry name" value="cAMP-binding domain-like"/>
    <property type="match status" value="1"/>
</dbReference>
<dbReference type="PANTHER" id="PTHR24567:SF74">
    <property type="entry name" value="HTH-TYPE TRANSCRIPTIONAL REGULATOR ARCR"/>
    <property type="match status" value="1"/>
</dbReference>
<dbReference type="Pfam" id="PF13545">
    <property type="entry name" value="HTH_Crp_2"/>
    <property type="match status" value="1"/>
</dbReference>
<dbReference type="Proteomes" id="UP000753908">
    <property type="component" value="Unassembled WGS sequence"/>
</dbReference>
<keyword evidence="2" id="KW-0238">DNA-binding</keyword>
<sequence length="237" mass="26563">MSKDRPHLIENQLLSALPTEEYKRLLPNLEFVSLNFKQIIYAPDEPLEYVYFPKSGIISLVNVTEDGRTVEAAMVGNEGMAGIPVFLGADKMPALAISQVVGDALRMKVDVFKREVTPSTSLYKLLLRYTQALLNQISQSVACNCLHPVEGRCCRWLLMCHDRVKSDQFMLTQELISQMLGVRRASVSEVAATLQKAGLIRYSRGKITICDRQGLESASCECYQVVKEEFDRLLGTP</sequence>
<keyword evidence="1" id="KW-0805">Transcription regulation</keyword>
<dbReference type="AlphaFoldDB" id="A0A951PI39"/>
<evidence type="ECO:0000259" key="4">
    <source>
        <dbReference type="SMART" id="SM00100"/>
    </source>
</evidence>
<dbReference type="InterPro" id="IPR000595">
    <property type="entry name" value="cNMP-bd_dom"/>
</dbReference>
<dbReference type="GO" id="GO:0005829">
    <property type="term" value="C:cytosol"/>
    <property type="evidence" value="ECO:0007669"/>
    <property type="project" value="TreeGrafter"/>
</dbReference>